<proteinExistence type="predicted"/>
<evidence type="ECO:0000313" key="2">
    <source>
        <dbReference type="EMBL" id="KAL1139639.1"/>
    </source>
</evidence>
<name>A0ABD0YWM6_9HEMI</name>
<accession>A0ABD0YWM6</accession>
<evidence type="ECO:0000256" key="1">
    <source>
        <dbReference type="SAM" id="MobiDB-lite"/>
    </source>
</evidence>
<sequence>MAGYEKLRIPIARLKNKLPVRSSPQEESPITVSSGSLRSDHAGEGRGAGGSLRLKFTVHAFEHNPRDALSTMERWRGEQTKVFVGRFDGTTWTQQRSTVE</sequence>
<gene>
    <name evidence="2" type="ORF">AAG570_006617</name>
</gene>
<feature type="region of interest" description="Disordered" evidence="1">
    <location>
        <begin position="15"/>
        <end position="50"/>
    </location>
</feature>
<protein>
    <submittedName>
        <fullName evidence="2">Uncharacterized protein</fullName>
    </submittedName>
</protein>
<comment type="caution">
    <text evidence="2">The sequence shown here is derived from an EMBL/GenBank/DDBJ whole genome shotgun (WGS) entry which is preliminary data.</text>
</comment>
<dbReference type="EMBL" id="JBFDAA010000002">
    <property type="protein sequence ID" value="KAL1139639.1"/>
    <property type="molecule type" value="Genomic_DNA"/>
</dbReference>
<dbReference type="Proteomes" id="UP001558652">
    <property type="component" value="Unassembled WGS sequence"/>
</dbReference>
<feature type="compositionally biased region" description="Polar residues" evidence="1">
    <location>
        <begin position="22"/>
        <end position="37"/>
    </location>
</feature>
<reference evidence="2 3" key="1">
    <citation type="submission" date="2024-07" db="EMBL/GenBank/DDBJ databases">
        <title>Chromosome-level genome assembly of the water stick insect Ranatra chinensis (Heteroptera: Nepidae).</title>
        <authorList>
            <person name="Liu X."/>
        </authorList>
    </citation>
    <scope>NUCLEOTIDE SEQUENCE [LARGE SCALE GENOMIC DNA]</scope>
    <source>
        <strain evidence="2">Cailab_2021Rc</strain>
        <tissue evidence="2">Muscle</tissue>
    </source>
</reference>
<evidence type="ECO:0000313" key="3">
    <source>
        <dbReference type="Proteomes" id="UP001558652"/>
    </source>
</evidence>
<organism evidence="2 3">
    <name type="scientific">Ranatra chinensis</name>
    <dbReference type="NCBI Taxonomy" id="642074"/>
    <lineage>
        <taxon>Eukaryota</taxon>
        <taxon>Metazoa</taxon>
        <taxon>Ecdysozoa</taxon>
        <taxon>Arthropoda</taxon>
        <taxon>Hexapoda</taxon>
        <taxon>Insecta</taxon>
        <taxon>Pterygota</taxon>
        <taxon>Neoptera</taxon>
        <taxon>Paraneoptera</taxon>
        <taxon>Hemiptera</taxon>
        <taxon>Heteroptera</taxon>
        <taxon>Panheteroptera</taxon>
        <taxon>Nepomorpha</taxon>
        <taxon>Nepidae</taxon>
        <taxon>Ranatrinae</taxon>
        <taxon>Ranatra</taxon>
    </lineage>
</organism>
<keyword evidence="3" id="KW-1185">Reference proteome</keyword>
<dbReference type="AlphaFoldDB" id="A0ABD0YWM6"/>